<dbReference type="InterPro" id="IPR036513">
    <property type="entry name" value="STAS_dom_sf"/>
</dbReference>
<proteinExistence type="predicted"/>
<organism evidence="1 2">
    <name type="scientific">Halorussus caseinilyticus</name>
    <dbReference type="NCBI Taxonomy" id="3034025"/>
    <lineage>
        <taxon>Archaea</taxon>
        <taxon>Methanobacteriati</taxon>
        <taxon>Methanobacteriota</taxon>
        <taxon>Stenosarchaea group</taxon>
        <taxon>Halobacteria</taxon>
        <taxon>Halobacteriales</taxon>
        <taxon>Haladaptataceae</taxon>
        <taxon>Halorussus</taxon>
    </lineage>
</organism>
<dbReference type="AlphaFoldDB" id="A0ABD5WKU8"/>
<evidence type="ECO:0008006" key="3">
    <source>
        <dbReference type="Google" id="ProtNLM"/>
    </source>
</evidence>
<evidence type="ECO:0000313" key="2">
    <source>
        <dbReference type="Proteomes" id="UP001596407"/>
    </source>
</evidence>
<dbReference type="SUPFAM" id="SSF52091">
    <property type="entry name" value="SpoIIaa-like"/>
    <property type="match status" value="1"/>
</dbReference>
<dbReference type="EMBL" id="JBHSZH010000005">
    <property type="protein sequence ID" value="MFC7081139.1"/>
    <property type="molecule type" value="Genomic_DNA"/>
</dbReference>
<protein>
    <recommendedName>
        <fullName evidence="3">STAS/SEC14 domain-containing protein</fullName>
    </recommendedName>
</protein>
<accession>A0ABD5WKU8</accession>
<name>A0ABD5WKU8_9EURY</name>
<dbReference type="Proteomes" id="UP001596407">
    <property type="component" value="Unassembled WGS sequence"/>
</dbReference>
<evidence type="ECO:0000313" key="1">
    <source>
        <dbReference type="EMBL" id="MFC7081139.1"/>
    </source>
</evidence>
<reference evidence="1 2" key="1">
    <citation type="journal article" date="2019" name="Int. J. Syst. Evol. Microbiol.">
        <title>The Global Catalogue of Microorganisms (GCM) 10K type strain sequencing project: providing services to taxonomists for standard genome sequencing and annotation.</title>
        <authorList>
            <consortium name="The Broad Institute Genomics Platform"/>
            <consortium name="The Broad Institute Genome Sequencing Center for Infectious Disease"/>
            <person name="Wu L."/>
            <person name="Ma J."/>
        </authorList>
    </citation>
    <scope>NUCLEOTIDE SEQUENCE [LARGE SCALE GENOMIC DNA]</scope>
    <source>
        <strain evidence="1 2">DT72</strain>
    </source>
</reference>
<keyword evidence="2" id="KW-1185">Reference proteome</keyword>
<gene>
    <name evidence="1" type="ORF">ACFQJ6_14575</name>
</gene>
<dbReference type="RefSeq" id="WP_276280939.1">
    <property type="nucleotide sequence ID" value="NZ_CP119809.1"/>
</dbReference>
<dbReference type="GeneID" id="79302115"/>
<comment type="caution">
    <text evidence="1">The sequence shown here is derived from an EMBL/GenBank/DDBJ whole genome shotgun (WGS) entry which is preliminary data.</text>
</comment>
<sequence>MKQISGAESENWSLRVEDNFTLIEYTGDISPEEGENIVEEWTPLISDANVDTHVLVLDADDHFDSKTFETLEQAGQLGLDHGVDRWAIVARRTKTMAIGSQLPDEIETHTTQDREDAFEWARQ</sequence>